<dbReference type="InterPro" id="IPR015365">
    <property type="entry name" value="Elong-fact-P_C"/>
</dbReference>
<evidence type="ECO:0000313" key="4">
    <source>
        <dbReference type="Proteomes" id="UP000229976"/>
    </source>
</evidence>
<dbReference type="NCBIfam" id="NF001810">
    <property type="entry name" value="PRK00529.1"/>
    <property type="match status" value="1"/>
</dbReference>
<dbReference type="SUPFAM" id="SSF50249">
    <property type="entry name" value="Nucleic acid-binding proteins"/>
    <property type="match status" value="1"/>
</dbReference>
<keyword evidence="3" id="KW-0648">Protein biosynthesis</keyword>
<keyword evidence="3" id="KW-0251">Elongation factor</keyword>
<dbReference type="InterPro" id="IPR008991">
    <property type="entry name" value="Translation_prot_SH3-like_sf"/>
</dbReference>
<dbReference type="InterPro" id="IPR020599">
    <property type="entry name" value="Transl_elong_fac_P/YeiP"/>
</dbReference>
<dbReference type="CDD" id="cd05794">
    <property type="entry name" value="S1_EF-P_repeat_2"/>
    <property type="match status" value="1"/>
</dbReference>
<proteinExistence type="inferred from homology"/>
<dbReference type="PANTHER" id="PTHR30053:SF12">
    <property type="entry name" value="ELONGATION FACTOR P (EF-P) FAMILY PROTEIN"/>
    <property type="match status" value="1"/>
</dbReference>
<protein>
    <submittedName>
        <fullName evidence="3">Elongation factor P</fullName>
    </submittedName>
</protein>
<evidence type="ECO:0000259" key="2">
    <source>
        <dbReference type="SMART" id="SM00841"/>
    </source>
</evidence>
<dbReference type="GO" id="GO:0003746">
    <property type="term" value="F:translation elongation factor activity"/>
    <property type="evidence" value="ECO:0007669"/>
    <property type="project" value="UniProtKB-KW"/>
</dbReference>
<dbReference type="SUPFAM" id="SSF50104">
    <property type="entry name" value="Translation proteins SH3-like domain"/>
    <property type="match status" value="1"/>
</dbReference>
<feature type="domain" description="Elongation factor P C-terminal" evidence="2">
    <location>
        <begin position="130"/>
        <end position="185"/>
    </location>
</feature>
<evidence type="ECO:0000256" key="1">
    <source>
        <dbReference type="ARBA" id="ARBA00009479"/>
    </source>
</evidence>
<dbReference type="SMART" id="SM00841">
    <property type="entry name" value="Elong-fact-P_C"/>
    <property type="match status" value="1"/>
</dbReference>
<comment type="caution">
    <text evidence="3">The sequence shown here is derived from an EMBL/GenBank/DDBJ whole genome shotgun (WGS) entry which is preliminary data.</text>
</comment>
<dbReference type="GO" id="GO:0005829">
    <property type="term" value="C:cytosol"/>
    <property type="evidence" value="ECO:0007669"/>
    <property type="project" value="UniProtKB-ARBA"/>
</dbReference>
<dbReference type="InterPro" id="IPR012340">
    <property type="entry name" value="NA-bd_OB-fold"/>
</dbReference>
<dbReference type="GO" id="GO:0043043">
    <property type="term" value="P:peptide biosynthetic process"/>
    <property type="evidence" value="ECO:0007669"/>
    <property type="project" value="InterPro"/>
</dbReference>
<name>A0A2G9YUZ7_9BACT</name>
<dbReference type="Proteomes" id="UP000229976">
    <property type="component" value="Unassembled WGS sequence"/>
</dbReference>
<gene>
    <name evidence="3" type="ORF">COX37_00730</name>
</gene>
<dbReference type="PIRSF" id="PIRSF005901">
    <property type="entry name" value="EF-P"/>
    <property type="match status" value="1"/>
</dbReference>
<dbReference type="PANTHER" id="PTHR30053">
    <property type="entry name" value="ELONGATION FACTOR P"/>
    <property type="match status" value="1"/>
</dbReference>
<dbReference type="Gene3D" id="2.40.50.140">
    <property type="entry name" value="Nucleic acid-binding proteins"/>
    <property type="match status" value="2"/>
</dbReference>
<dbReference type="InterPro" id="IPR014722">
    <property type="entry name" value="Rib_uL2_dom2"/>
</dbReference>
<dbReference type="Gene3D" id="2.30.30.30">
    <property type="match status" value="1"/>
</dbReference>
<dbReference type="AlphaFoldDB" id="A0A2G9YUZ7"/>
<sequence>MLTYFDLRRGVRFILDGQPYEVLDSLQIKVAQRRSVMRIKAKNLISGQVIEKTLQQSDRFEEAEIDKIDLKFLYSHKGNYCFCRLENPSERFNFVESQIGESAKFLKANQVSQGIIFDEKIINIILPIKVELKVAEAPPGVKGDRAFSGNKMVTLETGANINVPLFIQADDIIEVNTETGEYTRRV</sequence>
<organism evidence="3 4">
    <name type="scientific">Candidatus Nealsonbacteria bacterium CG23_combo_of_CG06-09_8_20_14_all_39_17</name>
    <dbReference type="NCBI Taxonomy" id="1974722"/>
    <lineage>
        <taxon>Bacteria</taxon>
        <taxon>Candidatus Nealsoniibacteriota</taxon>
    </lineage>
</organism>
<accession>A0A2G9YUZ7</accession>
<comment type="similarity">
    <text evidence="1">Belongs to the elongation factor P family.</text>
</comment>
<dbReference type="PROSITE" id="PS01275">
    <property type="entry name" value="EFP"/>
    <property type="match status" value="1"/>
</dbReference>
<dbReference type="FunFam" id="2.40.50.140:FF:000004">
    <property type="entry name" value="Elongation factor P"/>
    <property type="match status" value="1"/>
</dbReference>
<evidence type="ECO:0000313" key="3">
    <source>
        <dbReference type="EMBL" id="PIP23075.1"/>
    </source>
</evidence>
<dbReference type="Pfam" id="PF09285">
    <property type="entry name" value="Elong-fact-P_C"/>
    <property type="match status" value="1"/>
</dbReference>
<dbReference type="EMBL" id="PCRO01000009">
    <property type="protein sequence ID" value="PIP23075.1"/>
    <property type="molecule type" value="Genomic_DNA"/>
</dbReference>
<reference evidence="3 4" key="1">
    <citation type="submission" date="2017-09" db="EMBL/GenBank/DDBJ databases">
        <title>Depth-based differentiation of microbial function through sediment-hosted aquifers and enrichment of novel symbionts in the deep terrestrial subsurface.</title>
        <authorList>
            <person name="Probst A.J."/>
            <person name="Ladd B."/>
            <person name="Jarett J.K."/>
            <person name="Geller-Mcgrath D.E."/>
            <person name="Sieber C.M."/>
            <person name="Emerson J.B."/>
            <person name="Anantharaman K."/>
            <person name="Thomas B.C."/>
            <person name="Malmstrom R."/>
            <person name="Stieglmeier M."/>
            <person name="Klingl A."/>
            <person name="Woyke T."/>
            <person name="Ryan C.M."/>
            <person name="Banfield J.F."/>
        </authorList>
    </citation>
    <scope>NUCLEOTIDE SEQUENCE [LARGE SCALE GENOMIC DNA]</scope>
    <source>
        <strain evidence="3">CG23_combo_of_CG06-09_8_20_14_all_39_17</strain>
    </source>
</reference>
<dbReference type="InterPro" id="IPR013185">
    <property type="entry name" value="Transl_elong_KOW-like"/>
</dbReference>
<dbReference type="InterPro" id="IPR013852">
    <property type="entry name" value="Transl_elong_P/YeiP_CS"/>
</dbReference>
<dbReference type="Pfam" id="PF08207">
    <property type="entry name" value="EFP_N"/>
    <property type="match status" value="1"/>
</dbReference>